<accession>A0ACB7S7Z7</accession>
<dbReference type="EMBL" id="CM023485">
    <property type="protein sequence ID" value="KAH6930650.1"/>
    <property type="molecule type" value="Genomic_DNA"/>
</dbReference>
<evidence type="ECO:0000313" key="1">
    <source>
        <dbReference type="EMBL" id="KAH6930650.1"/>
    </source>
</evidence>
<protein>
    <submittedName>
        <fullName evidence="1">Uncharacterized protein</fullName>
    </submittedName>
</protein>
<keyword evidence="2" id="KW-1185">Reference proteome</keyword>
<dbReference type="Proteomes" id="UP000821845">
    <property type="component" value="Chromosome 5"/>
</dbReference>
<proteinExistence type="predicted"/>
<reference evidence="1" key="1">
    <citation type="submission" date="2020-05" db="EMBL/GenBank/DDBJ databases">
        <title>Large-scale comparative analyses of tick genomes elucidate their genetic diversity and vector capacities.</title>
        <authorList>
            <person name="Jia N."/>
            <person name="Wang J."/>
            <person name="Shi W."/>
            <person name="Du L."/>
            <person name="Sun Y."/>
            <person name="Zhan W."/>
            <person name="Jiang J."/>
            <person name="Wang Q."/>
            <person name="Zhang B."/>
            <person name="Ji P."/>
            <person name="Sakyi L.B."/>
            <person name="Cui X."/>
            <person name="Yuan T."/>
            <person name="Jiang B."/>
            <person name="Yang W."/>
            <person name="Lam T.T.-Y."/>
            <person name="Chang Q."/>
            <person name="Ding S."/>
            <person name="Wang X."/>
            <person name="Zhu J."/>
            <person name="Ruan X."/>
            <person name="Zhao L."/>
            <person name="Wei J."/>
            <person name="Que T."/>
            <person name="Du C."/>
            <person name="Cheng J."/>
            <person name="Dai P."/>
            <person name="Han X."/>
            <person name="Huang E."/>
            <person name="Gao Y."/>
            <person name="Liu J."/>
            <person name="Shao H."/>
            <person name="Ye R."/>
            <person name="Li L."/>
            <person name="Wei W."/>
            <person name="Wang X."/>
            <person name="Wang C."/>
            <person name="Yang T."/>
            <person name="Huo Q."/>
            <person name="Li W."/>
            <person name="Guo W."/>
            <person name="Chen H."/>
            <person name="Zhou L."/>
            <person name="Ni X."/>
            <person name="Tian J."/>
            <person name="Zhou Y."/>
            <person name="Sheng Y."/>
            <person name="Liu T."/>
            <person name="Pan Y."/>
            <person name="Xia L."/>
            <person name="Li J."/>
            <person name="Zhao F."/>
            <person name="Cao W."/>
        </authorList>
    </citation>
    <scope>NUCLEOTIDE SEQUENCE</scope>
    <source>
        <strain evidence="1">Hyas-2018</strain>
    </source>
</reference>
<name>A0ACB7S7Z7_HYAAI</name>
<gene>
    <name evidence="1" type="ORF">HPB50_016213</name>
</gene>
<organism evidence="1 2">
    <name type="scientific">Hyalomma asiaticum</name>
    <name type="common">Tick</name>
    <dbReference type="NCBI Taxonomy" id="266040"/>
    <lineage>
        <taxon>Eukaryota</taxon>
        <taxon>Metazoa</taxon>
        <taxon>Ecdysozoa</taxon>
        <taxon>Arthropoda</taxon>
        <taxon>Chelicerata</taxon>
        <taxon>Arachnida</taxon>
        <taxon>Acari</taxon>
        <taxon>Parasitiformes</taxon>
        <taxon>Ixodida</taxon>
        <taxon>Ixodoidea</taxon>
        <taxon>Ixodidae</taxon>
        <taxon>Hyalomminae</taxon>
        <taxon>Hyalomma</taxon>
    </lineage>
</organism>
<sequence>MKHTALNGLFRAACVNPDGVRRDFLPFLEAVLPLTLPQDDLNEAMNRLPHKCREKMWFGSIHLRRLCNRLRSELKERLLAIYDISDRPRANANEDEQET</sequence>
<comment type="caution">
    <text evidence="1">The sequence shown here is derived from an EMBL/GenBank/DDBJ whole genome shotgun (WGS) entry which is preliminary data.</text>
</comment>
<evidence type="ECO:0000313" key="2">
    <source>
        <dbReference type="Proteomes" id="UP000821845"/>
    </source>
</evidence>